<dbReference type="Gene3D" id="3.40.50.11380">
    <property type="match status" value="1"/>
</dbReference>
<comment type="similarity">
    <text evidence="9">Belongs to the DegT/DnrJ/EryC1 family.</text>
</comment>
<keyword evidence="6" id="KW-0677">Repeat</keyword>
<dbReference type="Pfam" id="PF13844">
    <property type="entry name" value="Glyco_transf_41"/>
    <property type="match status" value="2"/>
</dbReference>
<evidence type="ECO:0000313" key="12">
    <source>
        <dbReference type="EMBL" id="MBB6135521.1"/>
    </source>
</evidence>
<dbReference type="Gene3D" id="3.40.50.2000">
    <property type="entry name" value="Glycogen Phosphorylase B"/>
    <property type="match status" value="1"/>
</dbReference>
<dbReference type="EMBL" id="JACHBX010000004">
    <property type="protein sequence ID" value="MBB6135521.1"/>
    <property type="molecule type" value="Genomic_DNA"/>
</dbReference>
<dbReference type="EC" id="2.4.1.255" evidence="3"/>
<dbReference type="Proteomes" id="UP000540787">
    <property type="component" value="Unassembled WGS sequence"/>
</dbReference>
<dbReference type="Gene3D" id="3.40.640.10">
    <property type="entry name" value="Type I PLP-dependent aspartate aminotransferase-like (Major domain)"/>
    <property type="match status" value="1"/>
</dbReference>
<evidence type="ECO:0000256" key="6">
    <source>
        <dbReference type="ARBA" id="ARBA00022737"/>
    </source>
</evidence>
<dbReference type="InterPro" id="IPR000653">
    <property type="entry name" value="DegT/StrS_aminotransferase"/>
</dbReference>
<evidence type="ECO:0000256" key="7">
    <source>
        <dbReference type="ARBA" id="ARBA00022803"/>
    </source>
</evidence>
<evidence type="ECO:0000313" key="13">
    <source>
        <dbReference type="Proteomes" id="UP000540787"/>
    </source>
</evidence>
<comment type="similarity">
    <text evidence="2">Belongs to the glycosyltransferase 41 family. O-GlcNAc transferase subfamily.</text>
</comment>
<protein>
    <recommendedName>
        <fullName evidence="3">protein O-GlcNAc transferase</fullName>
        <ecNumber evidence="3">2.4.1.255</ecNumber>
    </recommendedName>
</protein>
<dbReference type="PANTHER" id="PTHR44835:SF1">
    <property type="entry name" value="PROTEIN O-GLCNAC TRANSFERASE"/>
    <property type="match status" value="1"/>
</dbReference>
<evidence type="ECO:0000256" key="1">
    <source>
        <dbReference type="ARBA" id="ARBA00004922"/>
    </source>
</evidence>
<dbReference type="Pfam" id="PF14559">
    <property type="entry name" value="TPR_19"/>
    <property type="match status" value="1"/>
</dbReference>
<dbReference type="Gene3D" id="1.25.40.10">
    <property type="entry name" value="Tetratricopeptide repeat domain"/>
    <property type="match status" value="2"/>
</dbReference>
<keyword evidence="5 12" id="KW-0808">Transferase</keyword>
<feature type="region of interest" description="Disordered" evidence="10">
    <location>
        <begin position="719"/>
        <end position="739"/>
    </location>
</feature>
<proteinExistence type="inferred from homology"/>
<keyword evidence="7 8" id="KW-0802">TPR repeat</keyword>
<evidence type="ECO:0000256" key="2">
    <source>
        <dbReference type="ARBA" id="ARBA00005386"/>
    </source>
</evidence>
<reference evidence="12 13" key="1">
    <citation type="submission" date="2020-08" db="EMBL/GenBank/DDBJ databases">
        <title>The Agave Microbiome: Exploring the role of microbial communities in plant adaptations to desert environments.</title>
        <authorList>
            <person name="Partida-Martinez L.P."/>
        </authorList>
    </citation>
    <scope>NUCLEOTIDE SEQUENCE [LARGE SCALE GENOMIC DNA]</scope>
    <source>
        <strain evidence="12 13">AT3.2</strain>
    </source>
</reference>
<dbReference type="PROSITE" id="PS50005">
    <property type="entry name" value="TPR"/>
    <property type="match status" value="2"/>
</dbReference>
<evidence type="ECO:0000256" key="8">
    <source>
        <dbReference type="PROSITE-ProRule" id="PRU00339"/>
    </source>
</evidence>
<keyword evidence="9" id="KW-0663">Pyridoxal phosphate</keyword>
<evidence type="ECO:0000256" key="5">
    <source>
        <dbReference type="ARBA" id="ARBA00022679"/>
    </source>
</evidence>
<dbReference type="InterPro" id="IPR015421">
    <property type="entry name" value="PyrdxlP-dep_Trfase_major"/>
</dbReference>
<organism evidence="12 13">
    <name type="scientific">Massilia aurea</name>
    <dbReference type="NCBI Taxonomy" id="373040"/>
    <lineage>
        <taxon>Bacteria</taxon>
        <taxon>Pseudomonadati</taxon>
        <taxon>Pseudomonadota</taxon>
        <taxon>Betaproteobacteria</taxon>
        <taxon>Burkholderiales</taxon>
        <taxon>Oxalobacteraceae</taxon>
        <taxon>Telluria group</taxon>
        <taxon>Massilia</taxon>
    </lineage>
</organism>
<dbReference type="InterPro" id="IPR015424">
    <property type="entry name" value="PyrdxlP-dep_Trfase"/>
</dbReference>
<dbReference type="Pfam" id="PF01041">
    <property type="entry name" value="DegT_DnrJ_EryC1"/>
    <property type="match status" value="1"/>
</dbReference>
<dbReference type="CDD" id="cd00616">
    <property type="entry name" value="AHBA_syn"/>
    <property type="match status" value="1"/>
</dbReference>
<dbReference type="InterPro" id="IPR019734">
    <property type="entry name" value="TPR_rpt"/>
</dbReference>
<dbReference type="SUPFAM" id="SSF53383">
    <property type="entry name" value="PLP-dependent transferases"/>
    <property type="match status" value="1"/>
</dbReference>
<comment type="caution">
    <text evidence="12">The sequence shown here is derived from an EMBL/GenBank/DDBJ whole genome shotgun (WGS) entry which is preliminary data.</text>
</comment>
<dbReference type="AlphaFoldDB" id="A0A7X0CFR4"/>
<feature type="domain" description="O-GlcNAc transferase C-terminal" evidence="11">
    <location>
        <begin position="353"/>
        <end position="501"/>
    </location>
</feature>
<dbReference type="Pfam" id="PF13432">
    <property type="entry name" value="TPR_16"/>
    <property type="match status" value="1"/>
</dbReference>
<feature type="repeat" description="TPR" evidence="8">
    <location>
        <begin position="202"/>
        <end position="235"/>
    </location>
</feature>
<evidence type="ECO:0000259" key="11">
    <source>
        <dbReference type="Pfam" id="PF13844"/>
    </source>
</evidence>
<comment type="pathway">
    <text evidence="1">Protein modification; protein glycosylation.</text>
</comment>
<sequence>MEQQHTPLSDAVRHIVDEALQAAAHETAAGQPAQAEALYRAVLDLAPGYPDAHFGLGMLARHAGDLATAIPHLTEALQGATDEGRYWLAYIEALIAARQFATATDLIALGRSHGLAGPEVDAFEQQLATTGTPDPDTIDAATALFASGRLDEAGYAAQFLTEQFPQHPFGYKLLGGIHHLQGNLQQALESMEVAVQYAPDDAEALSNLGLLLRGAGRLADAQAVLERAVALRADDAHAHNHMALTLLDAGRLNEAHASASTALALDPAHAQAGNTLAMILQHQSRALEAVEAYRSVLARDPHNTDAHSNMLFCMSQVSSIGPDALFAAHRAFGQQLEARIGASRTTWDNTPDPERPLRVGLVSGDLRNHAVAAFIEPLLARLAGRPGLALYAYYNYPVHDVVTARLRGHMAQWHDVAGLDDSALDAQIVADGIDILIDLAGHTAHNRLPVFARKPAPLQATWIGYPGTTGLAAMDYYLTDRFILPPGQYDHLFTEKLLRLPVSAPFQPAAGAPDVVAPPALANGYMTFGSFNRLSKISRDVVAAWAGLLRAVPAAQLLVAGLPDHGHESLLPWFAEEGIAPERLRFHGRTGMHDYLALHNEVDICLDTFPYSGGTTTLHAMWMGVPTLTLAGETAAGRQTACILEHNALPQFIAHDAAAFAAQGAAACSDLPALAALRAGMRDRFPPTTSGPMNRIADSVEHALRLIWRRWCAGEPATSFDVPMPPKRKPPQTLNAQPENVPVPAATLIRVTQPHLPPLDDFIPYLEQIWESKFLTNGGQFHQQLEAALCEYLGVAHISLFANGTLALMTALQALGIEGEVITTPYSFVATSHALLWNGLQPVFADIDPVTFNLDPARIEAAITPRTTAIMPVHCYGIPCDVAAIERIARKHGLKVIYDAAHAFGVRQNGASILRHGDLSVLSFHATKVFNTFEGGAIICHDAATKRHIDLLKNFGIQDEQTVVAAGINGKMNEVSAAFGLLQLRGIDAALAGRRQIAAHYRRLLAAVPGIDPMPDLGDEANNSYFAVLVRDNYPLSRDALHQKLHDAGIHARRYFYPLISHFPMYRAIPSAAPANLPHANVIAHQVICLPIYPALAAQDVERIVGLLASS</sequence>
<evidence type="ECO:0000256" key="9">
    <source>
        <dbReference type="RuleBase" id="RU004508"/>
    </source>
</evidence>
<evidence type="ECO:0000256" key="4">
    <source>
        <dbReference type="ARBA" id="ARBA00022676"/>
    </source>
</evidence>
<feature type="repeat" description="TPR" evidence="8">
    <location>
        <begin position="168"/>
        <end position="201"/>
    </location>
</feature>
<keyword evidence="4" id="KW-0328">Glycosyltransferase</keyword>
<dbReference type="GO" id="GO:0097363">
    <property type="term" value="F:protein O-acetylglucosaminyltransferase activity"/>
    <property type="evidence" value="ECO:0007669"/>
    <property type="project" value="UniProtKB-EC"/>
</dbReference>
<dbReference type="SMART" id="SM00028">
    <property type="entry name" value="TPR"/>
    <property type="match status" value="6"/>
</dbReference>
<evidence type="ECO:0000256" key="10">
    <source>
        <dbReference type="SAM" id="MobiDB-lite"/>
    </source>
</evidence>
<accession>A0A7X0CFR4</accession>
<dbReference type="SUPFAM" id="SSF48452">
    <property type="entry name" value="TPR-like"/>
    <property type="match status" value="2"/>
</dbReference>
<dbReference type="InterPro" id="IPR029489">
    <property type="entry name" value="OGT/SEC/SPY_C"/>
</dbReference>
<name>A0A7X0CFR4_9BURK</name>
<gene>
    <name evidence="12" type="ORF">HD842_003688</name>
</gene>
<dbReference type="PANTHER" id="PTHR44835">
    <property type="entry name" value="UDP-N-ACETYLGLUCOSAMINE--PEPTIDE N-ACETYLGLUCOSAMINYLTRANSFERASE SPINDLY-RELATED"/>
    <property type="match status" value="1"/>
</dbReference>
<feature type="domain" description="O-GlcNAc transferase C-terminal" evidence="11">
    <location>
        <begin position="522"/>
        <end position="681"/>
    </location>
</feature>
<dbReference type="SUPFAM" id="SSF53756">
    <property type="entry name" value="UDP-Glycosyltransferase/glycogen phosphorylase"/>
    <property type="match status" value="1"/>
</dbReference>
<keyword evidence="13" id="KW-1185">Reference proteome</keyword>
<evidence type="ECO:0000256" key="3">
    <source>
        <dbReference type="ARBA" id="ARBA00011970"/>
    </source>
</evidence>
<dbReference type="InterPro" id="IPR011990">
    <property type="entry name" value="TPR-like_helical_dom_sf"/>
</dbReference>
<dbReference type="InterPro" id="IPR051939">
    <property type="entry name" value="Glycosyltr_41/O-GlcNAc_trsf"/>
</dbReference>